<dbReference type="EMBL" id="CM056818">
    <property type="protein sequence ID" value="KAJ8623249.1"/>
    <property type="molecule type" value="Genomic_DNA"/>
</dbReference>
<organism evidence="1 2">
    <name type="scientific">Persea americana</name>
    <name type="common">Avocado</name>
    <dbReference type="NCBI Taxonomy" id="3435"/>
    <lineage>
        <taxon>Eukaryota</taxon>
        <taxon>Viridiplantae</taxon>
        <taxon>Streptophyta</taxon>
        <taxon>Embryophyta</taxon>
        <taxon>Tracheophyta</taxon>
        <taxon>Spermatophyta</taxon>
        <taxon>Magnoliopsida</taxon>
        <taxon>Magnoliidae</taxon>
        <taxon>Laurales</taxon>
        <taxon>Lauraceae</taxon>
        <taxon>Persea</taxon>
    </lineage>
</organism>
<evidence type="ECO:0000313" key="2">
    <source>
        <dbReference type="Proteomes" id="UP001234297"/>
    </source>
</evidence>
<sequence length="171" mass="19429">METQERLAQIGREVFPLLEGSLLAQKKKPVFHTQSYAPAPPRDRTVLQAPLRNEADGNIEFKTHAYTVYTPAFQVQSYGPAPSYDYDQTALQVPLRNEADRNMEFNTHKYTVYKPAFQVQSYVPVSPYDQTALLAPPSNGAMAIGGNMELNMRTYTVHERKTLVSMYQIPR</sequence>
<comment type="caution">
    <text evidence="1">The sequence shown here is derived from an EMBL/GenBank/DDBJ whole genome shotgun (WGS) entry which is preliminary data.</text>
</comment>
<accession>A0ACC2KQH3</accession>
<keyword evidence="2" id="KW-1185">Reference proteome</keyword>
<dbReference type="Proteomes" id="UP001234297">
    <property type="component" value="Chromosome 10"/>
</dbReference>
<protein>
    <submittedName>
        <fullName evidence="1">Uncharacterized protein</fullName>
    </submittedName>
</protein>
<evidence type="ECO:0000313" key="1">
    <source>
        <dbReference type="EMBL" id="KAJ8623249.1"/>
    </source>
</evidence>
<proteinExistence type="predicted"/>
<gene>
    <name evidence="1" type="ORF">MRB53_031778</name>
</gene>
<name>A0ACC2KQH3_PERAE</name>
<reference evidence="1 2" key="1">
    <citation type="journal article" date="2022" name="Hortic Res">
        <title>A haplotype resolved chromosomal level avocado genome allows analysis of novel avocado genes.</title>
        <authorList>
            <person name="Nath O."/>
            <person name="Fletcher S.J."/>
            <person name="Hayward A."/>
            <person name="Shaw L.M."/>
            <person name="Masouleh A.K."/>
            <person name="Furtado A."/>
            <person name="Henry R.J."/>
            <person name="Mitter N."/>
        </authorList>
    </citation>
    <scope>NUCLEOTIDE SEQUENCE [LARGE SCALE GENOMIC DNA]</scope>
    <source>
        <strain evidence="2">cv. Hass</strain>
    </source>
</reference>